<reference evidence="5" key="1">
    <citation type="journal article" date="2019" name="Int. J. Syst. Evol. Microbiol.">
        <title>The Global Catalogue of Microorganisms (GCM) 10K type strain sequencing project: providing services to taxonomists for standard genome sequencing and annotation.</title>
        <authorList>
            <consortium name="The Broad Institute Genomics Platform"/>
            <consortium name="The Broad Institute Genome Sequencing Center for Infectious Disease"/>
            <person name="Wu L."/>
            <person name="Ma J."/>
        </authorList>
    </citation>
    <scope>NUCLEOTIDE SEQUENCE [LARGE SCALE GENOMIC DNA]</scope>
    <source>
        <strain evidence="5">IBRC-M 10908</strain>
    </source>
</reference>
<evidence type="ECO:0000256" key="1">
    <source>
        <dbReference type="ARBA" id="ARBA00022679"/>
    </source>
</evidence>
<protein>
    <submittedName>
        <fullName evidence="4">GNAT family N-acetyltransferase</fullName>
        <ecNumber evidence="4">2.3.1.-</ecNumber>
    </submittedName>
</protein>
<dbReference type="InterPro" id="IPR050832">
    <property type="entry name" value="Bact_Acetyltransf"/>
</dbReference>
<comment type="caution">
    <text evidence="4">The sequence shown here is derived from an EMBL/GenBank/DDBJ whole genome shotgun (WGS) entry which is preliminary data.</text>
</comment>
<dbReference type="SUPFAM" id="SSF55729">
    <property type="entry name" value="Acyl-CoA N-acyltransferases (Nat)"/>
    <property type="match status" value="2"/>
</dbReference>
<feature type="domain" description="N-acetyltransferase" evidence="3">
    <location>
        <begin position="4"/>
        <end position="146"/>
    </location>
</feature>
<evidence type="ECO:0000256" key="2">
    <source>
        <dbReference type="ARBA" id="ARBA00023315"/>
    </source>
</evidence>
<dbReference type="InterPro" id="IPR016181">
    <property type="entry name" value="Acyl_CoA_acyltransferase"/>
</dbReference>
<evidence type="ECO:0000313" key="5">
    <source>
        <dbReference type="Proteomes" id="UP001595823"/>
    </source>
</evidence>
<evidence type="ECO:0000313" key="4">
    <source>
        <dbReference type="EMBL" id="MFC4333803.1"/>
    </source>
</evidence>
<dbReference type="Proteomes" id="UP001595823">
    <property type="component" value="Unassembled WGS sequence"/>
</dbReference>
<keyword evidence="1 4" id="KW-0808">Transferase</keyword>
<dbReference type="Pfam" id="PF13673">
    <property type="entry name" value="Acetyltransf_10"/>
    <property type="match status" value="1"/>
</dbReference>
<organism evidence="4 5">
    <name type="scientific">Salininema proteolyticum</name>
    <dbReference type="NCBI Taxonomy" id="1607685"/>
    <lineage>
        <taxon>Bacteria</taxon>
        <taxon>Bacillati</taxon>
        <taxon>Actinomycetota</taxon>
        <taxon>Actinomycetes</taxon>
        <taxon>Glycomycetales</taxon>
        <taxon>Glycomycetaceae</taxon>
        <taxon>Salininema</taxon>
    </lineage>
</organism>
<gene>
    <name evidence="4" type="ORF">ACFPET_01165</name>
</gene>
<evidence type="ECO:0000259" key="3">
    <source>
        <dbReference type="PROSITE" id="PS51186"/>
    </source>
</evidence>
<dbReference type="Gene3D" id="3.40.630.30">
    <property type="match status" value="2"/>
</dbReference>
<proteinExistence type="predicted"/>
<dbReference type="InterPro" id="IPR000182">
    <property type="entry name" value="GNAT_dom"/>
</dbReference>
<dbReference type="EC" id="2.3.1.-" evidence="4"/>
<dbReference type="RefSeq" id="WP_380617534.1">
    <property type="nucleotide sequence ID" value="NZ_JBHSDK010000001.1"/>
</dbReference>
<dbReference type="PROSITE" id="PS51186">
    <property type="entry name" value="GNAT"/>
    <property type="match status" value="2"/>
</dbReference>
<keyword evidence="2 4" id="KW-0012">Acyltransferase</keyword>
<dbReference type="PANTHER" id="PTHR43877:SF1">
    <property type="entry name" value="ACETYLTRANSFERASE"/>
    <property type="match status" value="1"/>
</dbReference>
<dbReference type="Pfam" id="PF00583">
    <property type="entry name" value="Acetyltransf_1"/>
    <property type="match status" value="1"/>
</dbReference>
<name>A0ABV8TTQ7_9ACTN</name>
<dbReference type="CDD" id="cd04301">
    <property type="entry name" value="NAT_SF"/>
    <property type="match status" value="2"/>
</dbReference>
<accession>A0ABV8TTQ7</accession>
<keyword evidence="5" id="KW-1185">Reference proteome</keyword>
<dbReference type="EMBL" id="JBHSDK010000001">
    <property type="protein sequence ID" value="MFC4333803.1"/>
    <property type="molecule type" value="Genomic_DNA"/>
</dbReference>
<dbReference type="GO" id="GO:0016746">
    <property type="term" value="F:acyltransferase activity"/>
    <property type="evidence" value="ECO:0007669"/>
    <property type="project" value="UniProtKB-KW"/>
</dbReference>
<feature type="domain" description="N-acetyltransferase" evidence="3">
    <location>
        <begin position="152"/>
        <end position="288"/>
    </location>
</feature>
<dbReference type="PANTHER" id="PTHR43877">
    <property type="entry name" value="AMINOALKYLPHOSPHONATE N-ACETYLTRANSFERASE-RELATED-RELATED"/>
    <property type="match status" value="1"/>
</dbReference>
<sequence length="288" mass="31453">MSEIVLRPCTGPEEWPRLVEIWRGAVEATHDFLTAGDIDYYEGRLIEDYLPNLEVTVALADGAIAGFSGIVDGKLEMLFVDAERHGGGVGTSLLREAMEKAPGLKVDVNEQNSRAVRFYARHGLTVVGRSETDADGRPFPLLHMAVADAADISLRPGRIEDVPTLLGFWAVAGENDARPSDSGHLIETLVRRDPEALIVAECGGEIVGTVIAGWDGWRAHLYRLAVSPEHRRRGIAGKLMRAAEERLRDLGAVRFDAMVLDGNEAGAGAWDAMGYEPQENWTRWVKGA</sequence>